<evidence type="ECO:0000256" key="4">
    <source>
        <dbReference type="ARBA" id="ARBA00022741"/>
    </source>
</evidence>
<keyword evidence="8 10" id="KW-0131">Cell cycle</keyword>
<evidence type="ECO:0000256" key="9">
    <source>
        <dbReference type="ARBA" id="ARBA00023316"/>
    </source>
</evidence>
<dbReference type="PANTHER" id="PTHR43024:SF1">
    <property type="entry name" value="UDP-N-ACETYLMURAMOYL-TRIPEPTIDE--D-ALANYL-D-ALANINE LIGASE"/>
    <property type="match status" value="1"/>
</dbReference>
<keyword evidence="7 10" id="KW-0573">Peptidoglycan synthesis</keyword>
<dbReference type="GO" id="GO:0008360">
    <property type="term" value="P:regulation of cell shape"/>
    <property type="evidence" value="ECO:0007669"/>
    <property type="project" value="UniProtKB-KW"/>
</dbReference>
<dbReference type="Pfam" id="PF08245">
    <property type="entry name" value="Mur_ligase_M"/>
    <property type="match status" value="1"/>
</dbReference>
<comment type="catalytic activity">
    <reaction evidence="10">
        <text>D-alanyl-D-alanine + UDP-N-acetyl-alpha-D-muramoyl-L-alanyl-gamma-D-glutamyl-meso-2,6-diaminopimelate + ATP = UDP-N-acetyl-alpha-D-muramoyl-L-alanyl-gamma-D-glutamyl-meso-2,6-diaminopimeloyl-D-alanyl-D-alanine + ADP + phosphate + H(+)</text>
        <dbReference type="Rhea" id="RHEA:28374"/>
        <dbReference type="ChEBI" id="CHEBI:15378"/>
        <dbReference type="ChEBI" id="CHEBI:30616"/>
        <dbReference type="ChEBI" id="CHEBI:43474"/>
        <dbReference type="ChEBI" id="CHEBI:57822"/>
        <dbReference type="ChEBI" id="CHEBI:61386"/>
        <dbReference type="ChEBI" id="CHEBI:83905"/>
        <dbReference type="ChEBI" id="CHEBI:456216"/>
        <dbReference type="EC" id="6.3.2.10"/>
    </reaction>
</comment>
<keyword evidence="6 10" id="KW-0133">Cell shape</keyword>
<dbReference type="GO" id="GO:0047480">
    <property type="term" value="F:UDP-N-acetylmuramoyl-tripeptide-D-alanyl-D-alanine ligase activity"/>
    <property type="evidence" value="ECO:0007669"/>
    <property type="project" value="UniProtKB-EC"/>
</dbReference>
<keyword evidence="2 14" id="KW-0436">Ligase</keyword>
<feature type="domain" description="Mur ligase N-terminal catalytic" evidence="11">
    <location>
        <begin position="29"/>
        <end position="106"/>
    </location>
</feature>
<keyword evidence="4" id="KW-0547">Nucleotide-binding</keyword>
<dbReference type="InterPro" id="IPR036615">
    <property type="entry name" value="Mur_ligase_C_dom_sf"/>
</dbReference>
<organism evidence="14 15">
    <name type="scientific">Desulfurispira natronophila</name>
    <dbReference type="NCBI Taxonomy" id="682562"/>
    <lineage>
        <taxon>Bacteria</taxon>
        <taxon>Pseudomonadati</taxon>
        <taxon>Chrysiogenota</taxon>
        <taxon>Chrysiogenia</taxon>
        <taxon>Chrysiogenales</taxon>
        <taxon>Chrysiogenaceae</taxon>
        <taxon>Desulfurispira</taxon>
    </lineage>
</organism>
<evidence type="ECO:0000313" key="14">
    <source>
        <dbReference type="EMBL" id="MBB5022220.1"/>
    </source>
</evidence>
<dbReference type="InterPro" id="IPR000713">
    <property type="entry name" value="Mur_ligase_N"/>
</dbReference>
<dbReference type="GO" id="GO:0005524">
    <property type="term" value="F:ATP binding"/>
    <property type="evidence" value="ECO:0007669"/>
    <property type="project" value="UniProtKB-KW"/>
</dbReference>
<dbReference type="SUPFAM" id="SSF53244">
    <property type="entry name" value="MurD-like peptide ligases, peptide-binding domain"/>
    <property type="match status" value="1"/>
</dbReference>
<dbReference type="GO" id="GO:0005737">
    <property type="term" value="C:cytoplasm"/>
    <property type="evidence" value="ECO:0007669"/>
    <property type="project" value="UniProtKB-SubCell"/>
</dbReference>
<evidence type="ECO:0000259" key="12">
    <source>
        <dbReference type="Pfam" id="PF02875"/>
    </source>
</evidence>
<dbReference type="GO" id="GO:0051301">
    <property type="term" value="P:cell division"/>
    <property type="evidence" value="ECO:0007669"/>
    <property type="project" value="UniProtKB-KW"/>
</dbReference>
<evidence type="ECO:0000256" key="8">
    <source>
        <dbReference type="ARBA" id="ARBA00023306"/>
    </source>
</evidence>
<evidence type="ECO:0000259" key="13">
    <source>
        <dbReference type="Pfam" id="PF08245"/>
    </source>
</evidence>
<dbReference type="EMBL" id="JACHID010000009">
    <property type="protein sequence ID" value="MBB5022220.1"/>
    <property type="molecule type" value="Genomic_DNA"/>
</dbReference>
<evidence type="ECO:0000256" key="2">
    <source>
        <dbReference type="ARBA" id="ARBA00022598"/>
    </source>
</evidence>
<dbReference type="UniPathway" id="UPA00219"/>
<dbReference type="Pfam" id="PF02875">
    <property type="entry name" value="Mur_ligase_C"/>
    <property type="match status" value="1"/>
</dbReference>
<dbReference type="InterPro" id="IPR036565">
    <property type="entry name" value="Mur-like_cat_sf"/>
</dbReference>
<evidence type="ECO:0000256" key="3">
    <source>
        <dbReference type="ARBA" id="ARBA00022618"/>
    </source>
</evidence>
<keyword evidence="3 10" id="KW-0132">Cell division</keyword>
<dbReference type="Pfam" id="PF01225">
    <property type="entry name" value="Mur_ligase"/>
    <property type="match status" value="1"/>
</dbReference>
<dbReference type="SUPFAM" id="SSF63418">
    <property type="entry name" value="MurE/MurF N-terminal domain"/>
    <property type="match status" value="1"/>
</dbReference>
<dbReference type="GO" id="GO:0071555">
    <property type="term" value="P:cell wall organization"/>
    <property type="evidence" value="ECO:0007669"/>
    <property type="project" value="UniProtKB-KW"/>
</dbReference>
<dbReference type="Gene3D" id="3.40.1390.10">
    <property type="entry name" value="MurE/MurF, N-terminal domain"/>
    <property type="match status" value="1"/>
</dbReference>
<evidence type="ECO:0000256" key="7">
    <source>
        <dbReference type="ARBA" id="ARBA00022984"/>
    </source>
</evidence>
<dbReference type="InterPro" id="IPR035911">
    <property type="entry name" value="MurE/MurF_N"/>
</dbReference>
<protein>
    <recommendedName>
        <fullName evidence="10">UDP-N-acetylmuramoyl-tripeptide--D-alanyl-D-alanine ligase</fullName>
        <ecNumber evidence="10">6.3.2.10</ecNumber>
    </recommendedName>
</protein>
<evidence type="ECO:0000256" key="1">
    <source>
        <dbReference type="ARBA" id="ARBA00022490"/>
    </source>
</evidence>
<dbReference type="Proteomes" id="UP000528322">
    <property type="component" value="Unassembled WGS sequence"/>
</dbReference>
<dbReference type="Gene3D" id="3.90.190.20">
    <property type="entry name" value="Mur ligase, C-terminal domain"/>
    <property type="match status" value="1"/>
</dbReference>
<evidence type="ECO:0000256" key="6">
    <source>
        <dbReference type="ARBA" id="ARBA00022960"/>
    </source>
</evidence>
<sequence length="446" mass="48046">MPRHLSTLSDLACLIPATTITGNPQTHFRGFAIDSRTLKPGELFVAIASDSDDGHRYVPDAFSKGATAALIHHLQFSGAQELIAAGKPLLQVPNTLQALTGMARAWRCQWSFPVVAVTGSAGKTTLCSMLSRFSPATAATLGNFNNYIGLPLSILSAPQDALLGVFELGMNGFGEIDTLGSLLQPQVGVITNIGSAHMGLLGGRQGIMEAKLELLPHCDTLVVDGDNTELVHQAAAATHLVTAGSAPECTVRLQHQEATDTGTLLQVEFDGSSQGSHKFLVPFAEAFLIKNALLALATGHTLGLPRRKMEDALQKASLPRWRWEQHHIGSHRYIFDCYNSNPDSLQAALQQLSRLPGPHIAVVGEMLELGEFSEIEHRNAAAFLQFCQHVFTYGTQAQWISEELGNQATHCHSIDQIAAELADCQSATVLVKGSRGNRLERLLDVL</sequence>
<evidence type="ECO:0000256" key="10">
    <source>
        <dbReference type="RuleBase" id="RU004136"/>
    </source>
</evidence>
<comment type="pathway">
    <text evidence="10">Cell wall biogenesis; peptidoglycan biosynthesis.</text>
</comment>
<dbReference type="EC" id="6.3.2.10" evidence="10"/>
<dbReference type="SUPFAM" id="SSF53623">
    <property type="entry name" value="MurD-like peptide ligases, catalytic domain"/>
    <property type="match status" value="1"/>
</dbReference>
<feature type="domain" description="Mur ligase central" evidence="13">
    <location>
        <begin position="117"/>
        <end position="298"/>
    </location>
</feature>
<dbReference type="InterPro" id="IPR051046">
    <property type="entry name" value="MurCDEF_CellWall_CoF430Synth"/>
</dbReference>
<evidence type="ECO:0000313" key="15">
    <source>
        <dbReference type="Proteomes" id="UP000528322"/>
    </source>
</evidence>
<dbReference type="RefSeq" id="WP_183732344.1">
    <property type="nucleotide sequence ID" value="NZ_JACHID010000009.1"/>
</dbReference>
<name>A0A7W7Y514_9BACT</name>
<dbReference type="InterPro" id="IPR013221">
    <property type="entry name" value="Mur_ligase_cen"/>
</dbReference>
<accession>A0A7W7Y514</accession>
<comment type="subcellular location">
    <subcellularLocation>
        <location evidence="10">Cytoplasm</location>
    </subcellularLocation>
</comment>
<dbReference type="PANTHER" id="PTHR43024">
    <property type="entry name" value="UDP-N-ACETYLMURAMOYL-TRIPEPTIDE--D-ALANYL-D-ALANINE LIGASE"/>
    <property type="match status" value="1"/>
</dbReference>
<comment type="caution">
    <text evidence="14">The sequence shown here is derived from an EMBL/GenBank/DDBJ whole genome shotgun (WGS) entry which is preliminary data.</text>
</comment>
<proteinExistence type="predicted"/>
<reference evidence="14 15" key="1">
    <citation type="submission" date="2020-08" db="EMBL/GenBank/DDBJ databases">
        <title>Genomic Encyclopedia of Type Strains, Phase IV (KMG-IV): sequencing the most valuable type-strain genomes for metagenomic binning, comparative biology and taxonomic classification.</title>
        <authorList>
            <person name="Goeker M."/>
        </authorList>
    </citation>
    <scope>NUCLEOTIDE SEQUENCE [LARGE SCALE GENOMIC DNA]</scope>
    <source>
        <strain evidence="14 15">DSM 22071</strain>
    </source>
</reference>
<keyword evidence="9 10" id="KW-0961">Cell wall biogenesis/degradation</keyword>
<feature type="domain" description="Mur ligase C-terminal" evidence="12">
    <location>
        <begin position="322"/>
        <end position="435"/>
    </location>
</feature>
<dbReference type="Gene3D" id="3.40.1190.10">
    <property type="entry name" value="Mur-like, catalytic domain"/>
    <property type="match status" value="1"/>
</dbReference>
<dbReference type="InterPro" id="IPR005863">
    <property type="entry name" value="UDP-N-AcMur_synth"/>
</dbReference>
<gene>
    <name evidence="14" type="ORF">HNR37_001552</name>
</gene>
<dbReference type="AlphaFoldDB" id="A0A7W7Y514"/>
<dbReference type="GO" id="GO:0009252">
    <property type="term" value="P:peptidoglycan biosynthetic process"/>
    <property type="evidence" value="ECO:0007669"/>
    <property type="project" value="UniProtKB-UniPathway"/>
</dbReference>
<evidence type="ECO:0000256" key="5">
    <source>
        <dbReference type="ARBA" id="ARBA00022840"/>
    </source>
</evidence>
<keyword evidence="5" id="KW-0067">ATP-binding</keyword>
<keyword evidence="15" id="KW-1185">Reference proteome</keyword>
<dbReference type="InterPro" id="IPR004101">
    <property type="entry name" value="Mur_ligase_C"/>
</dbReference>
<evidence type="ECO:0000259" key="11">
    <source>
        <dbReference type="Pfam" id="PF01225"/>
    </source>
</evidence>
<keyword evidence="1" id="KW-0963">Cytoplasm</keyword>
<comment type="function">
    <text evidence="10">Involved in cell wall formation. Catalyzes the final step in the synthesis of UDP-N-acetylmuramoyl-pentapeptide, the precursor of murein.</text>
</comment>
<dbReference type="NCBIfam" id="TIGR01143">
    <property type="entry name" value="murF"/>
    <property type="match status" value="1"/>
</dbReference>